<dbReference type="InterPro" id="IPR007138">
    <property type="entry name" value="ABM_dom"/>
</dbReference>
<keyword evidence="3" id="KW-0503">Monooxygenase</keyword>
<protein>
    <submittedName>
        <fullName evidence="3">Antibiotic biosynthesis monooxygenase</fullName>
    </submittedName>
</protein>
<gene>
    <name evidence="2" type="ORF">O4328_29265</name>
    <name evidence="3" type="ORF">Q5707_34245</name>
</gene>
<name>A0AAX3YFU6_RHOOP</name>
<dbReference type="GO" id="GO:0004497">
    <property type="term" value="F:monooxygenase activity"/>
    <property type="evidence" value="ECO:0007669"/>
    <property type="project" value="UniProtKB-KW"/>
</dbReference>
<keyword evidence="4" id="KW-1185">Reference proteome</keyword>
<reference evidence="2" key="1">
    <citation type="submission" date="2022-12" db="EMBL/GenBank/DDBJ databases">
        <authorList>
            <person name="Krivoruchko A.V."/>
            <person name="Elkin A."/>
        </authorList>
    </citation>
    <scope>NUCLEOTIDE SEQUENCE</scope>
    <source>
        <strain evidence="2">IEGM 249</strain>
    </source>
</reference>
<dbReference type="Pfam" id="PF03992">
    <property type="entry name" value="ABM"/>
    <property type="match status" value="1"/>
</dbReference>
<dbReference type="Gene3D" id="3.30.70.100">
    <property type="match status" value="1"/>
</dbReference>
<feature type="domain" description="ABM" evidence="1">
    <location>
        <begin position="5"/>
        <end position="69"/>
    </location>
</feature>
<organism evidence="3 5">
    <name type="scientific">Rhodococcus opacus</name>
    <name type="common">Nocardia opaca</name>
    <dbReference type="NCBI Taxonomy" id="37919"/>
    <lineage>
        <taxon>Bacteria</taxon>
        <taxon>Bacillati</taxon>
        <taxon>Actinomycetota</taxon>
        <taxon>Actinomycetes</taxon>
        <taxon>Mycobacteriales</taxon>
        <taxon>Nocardiaceae</taxon>
        <taxon>Rhodococcus</taxon>
    </lineage>
</organism>
<dbReference type="InterPro" id="IPR011008">
    <property type="entry name" value="Dimeric_a/b-barrel"/>
</dbReference>
<evidence type="ECO:0000259" key="1">
    <source>
        <dbReference type="Pfam" id="PF03992"/>
    </source>
</evidence>
<dbReference type="EMBL" id="CP130953">
    <property type="protein sequence ID" value="WLF46882.1"/>
    <property type="molecule type" value="Genomic_DNA"/>
</dbReference>
<dbReference type="AlphaFoldDB" id="A0AAX3YFU6"/>
<evidence type="ECO:0000313" key="2">
    <source>
        <dbReference type="EMBL" id="MCZ4587732.1"/>
    </source>
</evidence>
<dbReference type="EMBL" id="JAPWIS010000018">
    <property type="protein sequence ID" value="MCZ4587732.1"/>
    <property type="molecule type" value="Genomic_DNA"/>
</dbReference>
<evidence type="ECO:0000313" key="3">
    <source>
        <dbReference type="EMBL" id="WLF46882.1"/>
    </source>
</evidence>
<sequence length="117" mass="13312">MKYIRLNGRMTFEPKHFEEVAKICHINAEDARQHPGLLEYSFWANAAKDTIYIHEHYADNDALINHLNNMNSGAVTRLLELVTLGTMECAAEDCPETRAALEAFGSPVNYYTPLARR</sequence>
<keyword evidence="3" id="KW-0560">Oxidoreductase</keyword>
<dbReference type="SUPFAM" id="SSF54909">
    <property type="entry name" value="Dimeric alpha+beta barrel"/>
    <property type="match status" value="1"/>
</dbReference>
<proteinExistence type="predicted"/>
<dbReference type="Proteomes" id="UP001066327">
    <property type="component" value="Unassembled WGS sequence"/>
</dbReference>
<dbReference type="RefSeq" id="WP_269592077.1">
    <property type="nucleotide sequence ID" value="NZ_CP130953.1"/>
</dbReference>
<reference evidence="3" key="2">
    <citation type="submission" date="2023-07" db="EMBL/GenBank/DDBJ databases">
        <title>Genomic analysis of Rhodococcus opacus VOC-14 with glycol ethers degradation activity.</title>
        <authorList>
            <person name="Narkevich D.A."/>
            <person name="Hlushen A.M."/>
            <person name="Akhremchuk A.E."/>
            <person name="Sikolenko M.A."/>
            <person name="Valentovich L.N."/>
        </authorList>
    </citation>
    <scope>NUCLEOTIDE SEQUENCE</scope>
    <source>
        <strain evidence="3">VOC-14</strain>
    </source>
</reference>
<evidence type="ECO:0000313" key="4">
    <source>
        <dbReference type="Proteomes" id="UP001066327"/>
    </source>
</evidence>
<accession>A0AAX3YFU6</accession>
<evidence type="ECO:0000313" key="5">
    <source>
        <dbReference type="Proteomes" id="UP001231166"/>
    </source>
</evidence>
<dbReference type="Proteomes" id="UP001231166">
    <property type="component" value="Chromosome"/>
</dbReference>